<accession>A0A1J1AET2</accession>
<dbReference type="EMBL" id="CP016804">
    <property type="protein sequence ID" value="APE96437.1"/>
    <property type="molecule type" value="Genomic_DNA"/>
</dbReference>
<feature type="transmembrane region" description="Helical" evidence="2">
    <location>
        <begin position="40"/>
        <end position="65"/>
    </location>
</feature>
<protein>
    <submittedName>
        <fullName evidence="4">Potassium transporter TrkA</fullName>
    </submittedName>
</protein>
<dbReference type="Pfam" id="PF26502">
    <property type="entry name" value="DUF8167_2nd"/>
    <property type="match status" value="1"/>
</dbReference>
<feature type="domain" description="RCK C-terminal" evidence="3">
    <location>
        <begin position="321"/>
        <end position="407"/>
    </location>
</feature>
<evidence type="ECO:0000259" key="3">
    <source>
        <dbReference type="PROSITE" id="PS51202"/>
    </source>
</evidence>
<proteinExistence type="predicted"/>
<dbReference type="Pfam" id="PF26503">
    <property type="entry name" value="DUF8167_3rd"/>
    <property type="match status" value="1"/>
</dbReference>
<dbReference type="InterPro" id="IPR058604">
    <property type="entry name" value="DUF8167_3rd"/>
</dbReference>
<dbReference type="KEGG" id="hhsr:HSR6_2006"/>
<dbReference type="GO" id="GO:0006813">
    <property type="term" value="P:potassium ion transport"/>
    <property type="evidence" value="ECO:0007669"/>
    <property type="project" value="InterPro"/>
</dbReference>
<dbReference type="PROSITE" id="PS51202">
    <property type="entry name" value="RCK_C"/>
    <property type="match status" value="1"/>
</dbReference>
<dbReference type="AlphaFoldDB" id="A0A1J1AET2"/>
<dbReference type="InterPro" id="IPR036721">
    <property type="entry name" value="RCK_C_sf"/>
</dbReference>
<evidence type="ECO:0000256" key="2">
    <source>
        <dbReference type="SAM" id="Phobius"/>
    </source>
</evidence>
<evidence type="ECO:0000313" key="5">
    <source>
        <dbReference type="Proteomes" id="UP000186165"/>
    </source>
</evidence>
<keyword evidence="2" id="KW-0472">Membrane</keyword>
<dbReference type="Proteomes" id="UP000186165">
    <property type="component" value="Chromosome"/>
</dbReference>
<dbReference type="Pfam" id="PF26501">
    <property type="entry name" value="DUF8167"/>
    <property type="match status" value="1"/>
</dbReference>
<feature type="compositionally biased region" description="Basic and acidic residues" evidence="1">
    <location>
        <begin position="251"/>
        <end position="271"/>
    </location>
</feature>
<gene>
    <name evidence="4" type="ORF">HSR6_2006</name>
</gene>
<dbReference type="SUPFAM" id="SSF116726">
    <property type="entry name" value="TrkA C-terminal domain-like"/>
    <property type="match status" value="1"/>
</dbReference>
<organism evidence="4 5">
    <name type="scientific">Halodesulfurarchaeum formicicum</name>
    <dbReference type="NCBI Taxonomy" id="1873524"/>
    <lineage>
        <taxon>Archaea</taxon>
        <taxon>Methanobacteriati</taxon>
        <taxon>Methanobacteriota</taxon>
        <taxon>Stenosarchaea group</taxon>
        <taxon>Halobacteria</taxon>
        <taxon>Halobacteriales</taxon>
        <taxon>Halobacteriaceae</taxon>
        <taxon>Halodesulfurarchaeum</taxon>
    </lineage>
</organism>
<dbReference type="GO" id="GO:0008324">
    <property type="term" value="F:monoatomic cation transmembrane transporter activity"/>
    <property type="evidence" value="ECO:0007669"/>
    <property type="project" value="InterPro"/>
</dbReference>
<dbReference type="InterPro" id="IPR058603">
    <property type="entry name" value="DUF8167_2nd"/>
</dbReference>
<keyword evidence="2" id="KW-1133">Transmembrane helix</keyword>
<dbReference type="Pfam" id="PF02080">
    <property type="entry name" value="TrkA_C"/>
    <property type="match status" value="1"/>
</dbReference>
<feature type="region of interest" description="Disordered" evidence="1">
    <location>
        <begin position="245"/>
        <end position="289"/>
    </location>
</feature>
<evidence type="ECO:0000313" key="4">
    <source>
        <dbReference type="EMBL" id="APE96437.1"/>
    </source>
</evidence>
<dbReference type="Gene3D" id="3.30.70.1450">
    <property type="entry name" value="Regulator of K+ conductance, C-terminal domain"/>
    <property type="match status" value="1"/>
</dbReference>
<name>A0A1J1AET2_9EURY</name>
<feature type="transmembrane region" description="Helical" evidence="2">
    <location>
        <begin position="12"/>
        <end position="34"/>
    </location>
</feature>
<sequence>MMQVPIAQVLLGVYLGLLAALFPALIAFAIGFGFKYFTNVTVPALGVVVVSGALAGVSGGLMGFIDPQMADSWTGITATAVILMASLWAHSQGDKLAVATPRGLTLRRLRESRLSSDLIERIDTLGQVHIRPIGDIQDLEGYPPLSADLRERLTAGSWKFPADLPRSELEAKLEARLLADYELVDVRVTIDKAGRAEIAAAPESAGLSRRVPTGKRAVTVKTLLPTGLARGDVVSIELSTGTVTGPVVSARTERPRPEPSIEPDEPARFDDTEPVESRPPATATTEGGLGQVTIVVSPAEAREVLRTAFAPIVVHPRGTYREYETIALLTDAGAKFRKYSLGADSDLVGQTIGGAQIRDTYGVAVLAIRRPTERIVAPSGRTELHGGDDLIVVGTSDQLAAFEEVIA</sequence>
<dbReference type="InterPro" id="IPR006037">
    <property type="entry name" value="RCK_C"/>
</dbReference>
<keyword evidence="5" id="KW-1185">Reference proteome</keyword>
<reference evidence="5" key="1">
    <citation type="submission" date="2016-08" db="EMBL/GenBank/DDBJ databases">
        <title>Discovery of first anaerobic lithoheterotrophic haloarchae widely represented in hypersaline habitats.</title>
        <authorList>
            <person name="Sorokin D.Y."/>
            <person name="Kublanov I.V."/>
            <person name="Roman P."/>
            <person name="Sinninghe Damste J.S."/>
            <person name="Golyshin P.N."/>
            <person name="Rojo D."/>
            <person name="Ciordia S."/>
            <person name="Mena Md.C."/>
            <person name="Ferrer M."/>
            <person name="Smedile F."/>
            <person name="Messina E."/>
            <person name="La Cono V."/>
            <person name="Yakimov M.M."/>
        </authorList>
    </citation>
    <scope>NUCLEOTIDE SEQUENCE [LARGE SCALE GENOMIC DNA]</scope>
    <source>
        <strain evidence="5">HSR6</strain>
    </source>
</reference>
<dbReference type="InterPro" id="IPR058480">
    <property type="entry name" value="DUF8167_N"/>
</dbReference>
<keyword evidence="2" id="KW-0812">Transmembrane</keyword>
<evidence type="ECO:0000256" key="1">
    <source>
        <dbReference type="SAM" id="MobiDB-lite"/>
    </source>
</evidence>